<evidence type="ECO:0000313" key="1">
    <source>
        <dbReference type="EMBL" id="GMF13970.1"/>
    </source>
</evidence>
<dbReference type="AlphaFoldDB" id="A0A9W6TIW4"/>
<reference evidence="1" key="1">
    <citation type="submission" date="2023-04" db="EMBL/GenBank/DDBJ databases">
        <title>Phytophthora lilii NBRC 32176.</title>
        <authorList>
            <person name="Ichikawa N."/>
            <person name="Sato H."/>
            <person name="Tonouchi N."/>
        </authorList>
    </citation>
    <scope>NUCLEOTIDE SEQUENCE</scope>
    <source>
        <strain evidence="1">NBRC 32176</strain>
    </source>
</reference>
<organism evidence="1 2">
    <name type="scientific">Phytophthora lilii</name>
    <dbReference type="NCBI Taxonomy" id="2077276"/>
    <lineage>
        <taxon>Eukaryota</taxon>
        <taxon>Sar</taxon>
        <taxon>Stramenopiles</taxon>
        <taxon>Oomycota</taxon>
        <taxon>Peronosporomycetes</taxon>
        <taxon>Peronosporales</taxon>
        <taxon>Peronosporaceae</taxon>
        <taxon>Phytophthora</taxon>
    </lineage>
</organism>
<dbReference type="Proteomes" id="UP001165083">
    <property type="component" value="Unassembled WGS sequence"/>
</dbReference>
<protein>
    <submittedName>
        <fullName evidence="1">Unnamed protein product</fullName>
    </submittedName>
</protein>
<name>A0A9W6TIW4_9STRA</name>
<proteinExistence type="predicted"/>
<evidence type="ECO:0000313" key="2">
    <source>
        <dbReference type="Proteomes" id="UP001165083"/>
    </source>
</evidence>
<dbReference type="EMBL" id="BSXW01000177">
    <property type="protein sequence ID" value="GMF13970.1"/>
    <property type="molecule type" value="Genomic_DNA"/>
</dbReference>
<gene>
    <name evidence="1" type="ORF">Plil01_000439000</name>
</gene>
<sequence length="87" mass="9545">MVGHFTVLSWGDSIILLRLFSGAQMEVHFKHLSLSLEILASVPRIKDGYNPATWMLEAIGAGVADAGDKQPTEDVNFVQCKCQQEIA</sequence>
<comment type="caution">
    <text evidence="1">The sequence shown here is derived from an EMBL/GenBank/DDBJ whole genome shotgun (WGS) entry which is preliminary data.</text>
</comment>
<accession>A0A9W6TIW4</accession>
<keyword evidence="2" id="KW-1185">Reference proteome</keyword>